<name>A0AAW2Z3Y9_9EUKA</name>
<dbReference type="PANTHER" id="PTHR10120">
    <property type="entry name" value="CAAX PRENYL PROTEASE 1"/>
    <property type="match status" value="1"/>
</dbReference>
<evidence type="ECO:0000256" key="9">
    <source>
        <dbReference type="RuleBase" id="RU366005"/>
    </source>
</evidence>
<feature type="binding site" evidence="8">
    <location>
        <position position="310"/>
    </location>
    <ligand>
        <name>Zn(2+)</name>
        <dbReference type="ChEBI" id="CHEBI:29105"/>
        <note>catalytic</note>
    </ligand>
</feature>
<comment type="catalytic activity">
    <reaction evidence="6 9">
        <text>Hydrolyzes the peptide bond -P2-(S-farnesyl or geranylgeranyl)C-P1'-P2'-P3'-COOH where P1' and P2' are amino acids with aliphatic side chains and P3' is any C-terminal residue.</text>
        <dbReference type="EC" id="3.4.24.84"/>
    </reaction>
</comment>
<feature type="binding site" evidence="8">
    <location>
        <position position="390"/>
    </location>
    <ligand>
        <name>Zn(2+)</name>
        <dbReference type="ChEBI" id="CHEBI:29105"/>
        <note>catalytic</note>
    </ligand>
</feature>
<keyword evidence="2 8" id="KW-0479">Metal-binding</keyword>
<evidence type="ECO:0000259" key="10">
    <source>
        <dbReference type="Pfam" id="PF01435"/>
    </source>
</evidence>
<keyword evidence="13" id="KW-1185">Reference proteome</keyword>
<dbReference type="CDD" id="cd07343">
    <property type="entry name" value="M48A_Zmpste24p_like"/>
    <property type="match status" value="1"/>
</dbReference>
<evidence type="ECO:0000313" key="13">
    <source>
        <dbReference type="Proteomes" id="UP001431209"/>
    </source>
</evidence>
<feature type="binding site" evidence="8">
    <location>
        <position position="306"/>
    </location>
    <ligand>
        <name>Zn(2+)</name>
        <dbReference type="ChEBI" id="CHEBI:29105"/>
        <note>catalytic</note>
    </ligand>
</feature>
<dbReference type="EMBL" id="JAOPGA020001028">
    <property type="protein sequence ID" value="KAL0484160.1"/>
    <property type="molecule type" value="Genomic_DNA"/>
</dbReference>
<dbReference type="Proteomes" id="UP001431209">
    <property type="component" value="Unassembled WGS sequence"/>
</dbReference>
<dbReference type="GO" id="GO:0004222">
    <property type="term" value="F:metalloendopeptidase activity"/>
    <property type="evidence" value="ECO:0007669"/>
    <property type="project" value="UniProtKB-UniRule"/>
</dbReference>
<dbReference type="AlphaFoldDB" id="A0AAW2Z3Y9"/>
<organism evidence="12 13">
    <name type="scientific">Acrasis kona</name>
    <dbReference type="NCBI Taxonomy" id="1008807"/>
    <lineage>
        <taxon>Eukaryota</taxon>
        <taxon>Discoba</taxon>
        <taxon>Heterolobosea</taxon>
        <taxon>Tetramitia</taxon>
        <taxon>Eutetramitia</taxon>
        <taxon>Acrasidae</taxon>
        <taxon>Acrasis</taxon>
    </lineage>
</organism>
<evidence type="ECO:0000256" key="5">
    <source>
        <dbReference type="ARBA" id="ARBA00023049"/>
    </source>
</evidence>
<comment type="function">
    <text evidence="9">Proteolytically removes the C-terminal three residues of farnesylated proteins.</text>
</comment>
<comment type="similarity">
    <text evidence="9">Belongs to the peptidase M48A family.</text>
</comment>
<keyword evidence="9" id="KW-0256">Endoplasmic reticulum</keyword>
<proteinExistence type="inferred from homology"/>
<keyword evidence="9" id="KW-0472">Membrane</keyword>
<dbReference type="InterPro" id="IPR027057">
    <property type="entry name" value="CAXX_Prtase_1"/>
</dbReference>
<feature type="transmembrane region" description="Helical" evidence="9">
    <location>
        <begin position="67"/>
        <end position="85"/>
    </location>
</feature>
<evidence type="ECO:0000256" key="7">
    <source>
        <dbReference type="PIRSR" id="PIRSR627057-1"/>
    </source>
</evidence>
<dbReference type="EC" id="3.4.24.84" evidence="9"/>
<feature type="domain" description="Peptidase M48" evidence="10">
    <location>
        <begin position="239"/>
        <end position="445"/>
    </location>
</feature>
<feature type="transmembrane region" description="Helical" evidence="9">
    <location>
        <begin position="193"/>
        <end position="215"/>
    </location>
</feature>
<comment type="caution">
    <text evidence="12">The sequence shown here is derived from an EMBL/GenBank/DDBJ whole genome shotgun (WGS) entry which is preliminary data.</text>
</comment>
<accession>A0AAW2Z3Y9</accession>
<evidence type="ECO:0000256" key="2">
    <source>
        <dbReference type="ARBA" id="ARBA00022723"/>
    </source>
</evidence>
<comment type="subcellular location">
    <subcellularLocation>
        <location evidence="9">Endoplasmic reticulum membrane</location>
        <topology evidence="9">Multi-pass membrane protein</topology>
    </subcellularLocation>
</comment>
<comment type="cofactor">
    <cofactor evidence="8 9">
        <name>Zn(2+)</name>
        <dbReference type="ChEBI" id="CHEBI:29105"/>
    </cofactor>
    <text evidence="8 9">Binds 1 zinc ion per subunit.</text>
</comment>
<protein>
    <recommendedName>
        <fullName evidence="9">CAAX prenyl protease</fullName>
        <ecNumber evidence="9">3.4.24.84</ecNumber>
    </recommendedName>
</protein>
<evidence type="ECO:0000259" key="11">
    <source>
        <dbReference type="Pfam" id="PF16491"/>
    </source>
</evidence>
<dbReference type="GO" id="GO:0071586">
    <property type="term" value="P:CAAX-box protein processing"/>
    <property type="evidence" value="ECO:0007669"/>
    <property type="project" value="UniProtKB-UniRule"/>
</dbReference>
<feature type="transmembrane region" description="Helical" evidence="9">
    <location>
        <begin position="6"/>
        <end position="25"/>
    </location>
</feature>
<feature type="transmembrane region" description="Helical" evidence="9">
    <location>
        <begin position="114"/>
        <end position="133"/>
    </location>
</feature>
<reference evidence="12 13" key="1">
    <citation type="submission" date="2024-03" db="EMBL/GenBank/DDBJ databases">
        <title>The Acrasis kona genome and developmental transcriptomes reveal deep origins of eukaryotic multicellular pathways.</title>
        <authorList>
            <person name="Sheikh S."/>
            <person name="Fu C.-J."/>
            <person name="Brown M.W."/>
            <person name="Baldauf S.L."/>
        </authorList>
    </citation>
    <scope>NUCLEOTIDE SEQUENCE [LARGE SCALE GENOMIC DNA]</scope>
    <source>
        <strain evidence="12 13">ATCC MYA-3509</strain>
    </source>
</reference>
<keyword evidence="9" id="KW-0812">Transmembrane</keyword>
<evidence type="ECO:0000256" key="6">
    <source>
        <dbReference type="ARBA" id="ARBA00044456"/>
    </source>
</evidence>
<dbReference type="GO" id="GO:0046872">
    <property type="term" value="F:metal ion binding"/>
    <property type="evidence" value="ECO:0007669"/>
    <property type="project" value="UniProtKB-UniRule"/>
</dbReference>
<feature type="transmembrane region" description="Helical" evidence="9">
    <location>
        <begin position="320"/>
        <end position="341"/>
    </location>
</feature>
<dbReference type="Gene3D" id="3.30.2010.10">
    <property type="entry name" value="Metalloproteases ('zincins'), catalytic domain"/>
    <property type="match status" value="1"/>
</dbReference>
<feature type="active site" description="Proton donor" evidence="7">
    <location>
        <position position="394"/>
    </location>
</feature>
<evidence type="ECO:0000313" key="12">
    <source>
        <dbReference type="EMBL" id="KAL0484160.1"/>
    </source>
</evidence>
<keyword evidence="3 9" id="KW-0378">Hydrolase</keyword>
<dbReference type="Pfam" id="PF16491">
    <property type="entry name" value="Peptidase_M48_N"/>
    <property type="match status" value="1"/>
</dbReference>
<keyword evidence="9" id="KW-1133">Transmembrane helix</keyword>
<feature type="transmembrane region" description="Helical" evidence="9">
    <location>
        <begin position="166"/>
        <end position="187"/>
    </location>
</feature>
<feature type="domain" description="CAAX prenyl protease 1 N-terminal" evidence="11">
    <location>
        <begin position="27"/>
        <end position="219"/>
    </location>
</feature>
<dbReference type="InterPro" id="IPR001915">
    <property type="entry name" value="Peptidase_M48"/>
</dbReference>
<evidence type="ECO:0000256" key="3">
    <source>
        <dbReference type="ARBA" id="ARBA00022801"/>
    </source>
</evidence>
<dbReference type="GO" id="GO:0005789">
    <property type="term" value="C:endoplasmic reticulum membrane"/>
    <property type="evidence" value="ECO:0007669"/>
    <property type="project" value="UniProtKB-SubCell"/>
</dbReference>
<keyword evidence="5 9" id="KW-0482">Metalloprotease</keyword>
<evidence type="ECO:0000256" key="1">
    <source>
        <dbReference type="ARBA" id="ARBA00022670"/>
    </source>
</evidence>
<keyword evidence="4 8" id="KW-0862">Zinc</keyword>
<dbReference type="Pfam" id="PF01435">
    <property type="entry name" value="Peptidase_M48"/>
    <property type="match status" value="1"/>
</dbReference>
<keyword evidence="1 9" id="KW-0645">Protease</keyword>
<evidence type="ECO:0000256" key="4">
    <source>
        <dbReference type="ARBA" id="ARBA00022833"/>
    </source>
</evidence>
<sequence>MLNWILLTIVLNIIAYLIEFILDFMQSRKLRTATIPMKLLDYIEDEEFNKMKSYSLLRLAFSRLESTYGVISEVGILLCGVLIWVRKFSVQIDLFLYETIFPGSEPPDAQDECFIIAQGVTFIFIVSLSSAVMKTPFEMYRIFVIDTGFNFGARVANYILDQLKMFFIAFVVGIPLLALILKLIMIGSPVDWVYVWLGSAALIVGLFELYPNFLAPMFNSFRGKIRNAWSINVNKVLDNAVLRKLIDQLATKVDFPAAEIVCMDGSTRSEHANAFIMGSGRNKKIVLYDNMLDLLTTEETVAVLAHEMGHYKFHHANKTMLLQIGSMGFYLFLLSQTMYSVDFYKSFGFEEFDFNDEMKPGVGLCLFSYLYQPLGNAMSVLSNVVSRSFEYTCDEFALELGYDMEPPLIQMHVNSINNLIVDKHYSRYYNSHPSLMERLEHIEEWKRRSTTHRRTSNQQKITLKEETSNDFEDESINLYLKKTFHYKTQ</sequence>
<feature type="active site" evidence="7">
    <location>
        <position position="307"/>
    </location>
</feature>
<evidence type="ECO:0000256" key="8">
    <source>
        <dbReference type="PIRSR" id="PIRSR627057-2"/>
    </source>
</evidence>
<gene>
    <name evidence="12" type="ORF">AKO1_004789</name>
</gene>
<dbReference type="InterPro" id="IPR032456">
    <property type="entry name" value="Peptidase_M48_N"/>
</dbReference>